<dbReference type="STRING" id="2316362.A0A4Q2DFF7"/>
<reference evidence="2 3" key="1">
    <citation type="submission" date="2019-01" db="EMBL/GenBank/DDBJ databases">
        <title>Draft genome sequence of Psathyrella aberdarensis IHI B618.</title>
        <authorList>
            <person name="Buettner E."/>
            <person name="Kellner H."/>
        </authorList>
    </citation>
    <scope>NUCLEOTIDE SEQUENCE [LARGE SCALE GENOMIC DNA]</scope>
    <source>
        <strain evidence="2 3">IHI B618</strain>
    </source>
</reference>
<dbReference type="Gene3D" id="3.40.50.1820">
    <property type="entry name" value="alpha/beta hydrolase"/>
    <property type="match status" value="1"/>
</dbReference>
<sequence>MPFVTTKTPSGPATFHYNISTPTRTSATRIDPSLPTILFLHPVYVSQHIFHPQFCDPKLRRFNLVGYDARIHGKTKGDVPSDFRRAEAAEDVYHFMQALSLPACHVVGLSLGACVSLQLAVAHPDKVLSLSMVSPLPLEEPADVAEGRTEIYECWAESQQDPDNPDEDALLDAVCGALQLGFNGQRTKLIQSMIQLTVPDALRNWTRDRLEMFHTVSVKFFCDRKPHPPALLKQIECPITLINCGADIAYPIAYAQELLDRLEDAGLNVRLLSVKDAPHFGTVTHSAEINKVIHDVVIGGTKYPVPPAPTEVVSPFEEDFAAMGCPSVVDSDDSDDDMFVL</sequence>
<accession>A0A4Q2DFF7</accession>
<dbReference type="Pfam" id="PF00561">
    <property type="entry name" value="Abhydrolase_1"/>
    <property type="match status" value="1"/>
</dbReference>
<dbReference type="PANTHER" id="PTHR43433:SF5">
    <property type="entry name" value="AB HYDROLASE-1 DOMAIN-CONTAINING PROTEIN"/>
    <property type="match status" value="1"/>
</dbReference>
<dbReference type="AlphaFoldDB" id="A0A4Q2DFF7"/>
<dbReference type="InterPro" id="IPR000073">
    <property type="entry name" value="AB_hydrolase_1"/>
</dbReference>
<organism evidence="2 3">
    <name type="scientific">Candolleomyces aberdarensis</name>
    <dbReference type="NCBI Taxonomy" id="2316362"/>
    <lineage>
        <taxon>Eukaryota</taxon>
        <taxon>Fungi</taxon>
        <taxon>Dikarya</taxon>
        <taxon>Basidiomycota</taxon>
        <taxon>Agaricomycotina</taxon>
        <taxon>Agaricomycetes</taxon>
        <taxon>Agaricomycetidae</taxon>
        <taxon>Agaricales</taxon>
        <taxon>Agaricineae</taxon>
        <taxon>Psathyrellaceae</taxon>
        <taxon>Candolleomyces</taxon>
    </lineage>
</organism>
<dbReference type="GO" id="GO:0004806">
    <property type="term" value="F:triacylglycerol lipase activity"/>
    <property type="evidence" value="ECO:0007669"/>
    <property type="project" value="TreeGrafter"/>
</dbReference>
<dbReference type="PANTHER" id="PTHR43433">
    <property type="entry name" value="HYDROLASE, ALPHA/BETA FOLD FAMILY PROTEIN"/>
    <property type="match status" value="1"/>
</dbReference>
<gene>
    <name evidence="2" type="ORF">EST38_g8419</name>
</gene>
<dbReference type="Proteomes" id="UP000290288">
    <property type="component" value="Unassembled WGS sequence"/>
</dbReference>
<feature type="domain" description="AB hydrolase-1" evidence="1">
    <location>
        <begin position="35"/>
        <end position="145"/>
    </location>
</feature>
<comment type="caution">
    <text evidence="2">The sequence shown here is derived from an EMBL/GenBank/DDBJ whole genome shotgun (WGS) entry which is preliminary data.</text>
</comment>
<name>A0A4Q2DFF7_9AGAR</name>
<evidence type="ECO:0000259" key="1">
    <source>
        <dbReference type="Pfam" id="PF00561"/>
    </source>
</evidence>
<evidence type="ECO:0000313" key="2">
    <source>
        <dbReference type="EMBL" id="RXW17444.1"/>
    </source>
</evidence>
<dbReference type="InterPro" id="IPR029058">
    <property type="entry name" value="AB_hydrolase_fold"/>
</dbReference>
<dbReference type="GO" id="GO:0046503">
    <property type="term" value="P:glycerolipid catabolic process"/>
    <property type="evidence" value="ECO:0007669"/>
    <property type="project" value="TreeGrafter"/>
</dbReference>
<evidence type="ECO:0000313" key="3">
    <source>
        <dbReference type="Proteomes" id="UP000290288"/>
    </source>
</evidence>
<dbReference type="SUPFAM" id="SSF53474">
    <property type="entry name" value="alpha/beta-Hydrolases"/>
    <property type="match status" value="1"/>
</dbReference>
<proteinExistence type="predicted"/>
<dbReference type="InterPro" id="IPR050471">
    <property type="entry name" value="AB_hydrolase"/>
</dbReference>
<dbReference type="OrthoDB" id="19657at2759"/>
<protein>
    <recommendedName>
        <fullName evidence="1">AB hydrolase-1 domain-containing protein</fullName>
    </recommendedName>
</protein>
<dbReference type="EMBL" id="SDEE01000340">
    <property type="protein sequence ID" value="RXW17444.1"/>
    <property type="molecule type" value="Genomic_DNA"/>
</dbReference>
<keyword evidence="3" id="KW-1185">Reference proteome</keyword>